<gene>
    <name evidence="1" type="primary">Mo03291</name>
    <name evidence="1" type="ORF">E5Q_03291</name>
</gene>
<sequence length="52" mass="5928">MADRGWAACSWMSYWCGASNDFGDYVTYDEDGELPVYDDVGSYIFCYKSDVC</sequence>
<proteinExistence type="predicted"/>
<keyword evidence="2" id="KW-1185">Reference proteome</keyword>
<protein>
    <submittedName>
        <fullName evidence="1">Uncharacterized protein</fullName>
    </submittedName>
</protein>
<accession>G7E1B1</accession>
<dbReference type="Proteomes" id="UP000009131">
    <property type="component" value="Unassembled WGS sequence"/>
</dbReference>
<comment type="caution">
    <text evidence="1">The sequence shown here is derived from an EMBL/GenBank/DDBJ whole genome shotgun (WGS) entry which is preliminary data.</text>
</comment>
<evidence type="ECO:0000313" key="1">
    <source>
        <dbReference type="EMBL" id="GAA96621.1"/>
    </source>
</evidence>
<dbReference type="RefSeq" id="XP_014567341.1">
    <property type="nucleotide sequence ID" value="XM_014711855.1"/>
</dbReference>
<dbReference type="InParanoid" id="G7E1B1"/>
<evidence type="ECO:0000313" key="2">
    <source>
        <dbReference type="Proteomes" id="UP000009131"/>
    </source>
</evidence>
<dbReference type="HOGENOM" id="CLU_3087760_0_0_1"/>
<dbReference type="EMBL" id="BABT02000102">
    <property type="protein sequence ID" value="GAA96621.1"/>
    <property type="molecule type" value="Genomic_DNA"/>
</dbReference>
<dbReference type="AlphaFoldDB" id="G7E1B1"/>
<name>G7E1B1_MIXOS</name>
<organism evidence="1 2">
    <name type="scientific">Mixia osmundae (strain CBS 9802 / IAM 14324 / JCM 22182 / KY 12970)</name>
    <dbReference type="NCBI Taxonomy" id="764103"/>
    <lineage>
        <taxon>Eukaryota</taxon>
        <taxon>Fungi</taxon>
        <taxon>Dikarya</taxon>
        <taxon>Basidiomycota</taxon>
        <taxon>Pucciniomycotina</taxon>
        <taxon>Mixiomycetes</taxon>
        <taxon>Mixiales</taxon>
        <taxon>Mixiaceae</taxon>
        <taxon>Mixia</taxon>
    </lineage>
</organism>
<reference evidence="1 2" key="2">
    <citation type="journal article" date="2012" name="Open Biol.">
        <title>Characteristics of nucleosomes and linker DNA regions on the genome of the basidiomycete Mixia osmundae revealed by mono- and dinucleosome mapping.</title>
        <authorList>
            <person name="Nishida H."/>
            <person name="Kondo S."/>
            <person name="Matsumoto T."/>
            <person name="Suzuki Y."/>
            <person name="Yoshikawa H."/>
            <person name="Taylor T.D."/>
            <person name="Sugiyama J."/>
        </authorList>
    </citation>
    <scope>NUCLEOTIDE SEQUENCE [LARGE SCALE GENOMIC DNA]</scope>
    <source>
        <strain evidence="2">CBS 9802 / IAM 14324 / JCM 22182 / KY 12970</strain>
    </source>
</reference>
<reference evidence="1 2" key="1">
    <citation type="journal article" date="2011" name="J. Gen. Appl. Microbiol.">
        <title>Draft genome sequencing of the enigmatic basidiomycete Mixia osmundae.</title>
        <authorList>
            <person name="Nishida H."/>
            <person name="Nagatsuka Y."/>
            <person name="Sugiyama J."/>
        </authorList>
    </citation>
    <scope>NUCLEOTIDE SEQUENCE [LARGE SCALE GENOMIC DNA]</scope>
    <source>
        <strain evidence="2">CBS 9802 / IAM 14324 / JCM 22182 / KY 12970</strain>
    </source>
</reference>